<evidence type="ECO:0000256" key="1">
    <source>
        <dbReference type="SAM" id="SignalP"/>
    </source>
</evidence>
<keyword evidence="1" id="KW-0732">Signal</keyword>
<dbReference type="RefSeq" id="WP_013767465.1">
    <property type="nucleotide sequence ID" value="NC_015510.1"/>
</dbReference>
<dbReference type="Proteomes" id="UP000008461">
    <property type="component" value="Chromosome"/>
</dbReference>
<protein>
    <recommendedName>
        <fullName evidence="4">DUF4252 domain-containing protein</fullName>
    </recommendedName>
</protein>
<reference key="2">
    <citation type="submission" date="2011-04" db="EMBL/GenBank/DDBJ databases">
        <title>Complete sequence of chromosome of Haliscomenobacter hydrossis DSM 1100.</title>
        <authorList>
            <consortium name="US DOE Joint Genome Institute (JGI-PGF)"/>
            <person name="Lucas S."/>
            <person name="Han J."/>
            <person name="Lapidus A."/>
            <person name="Bruce D."/>
            <person name="Goodwin L."/>
            <person name="Pitluck S."/>
            <person name="Peters L."/>
            <person name="Kyrpides N."/>
            <person name="Mavromatis K."/>
            <person name="Ivanova N."/>
            <person name="Ovchinnikova G."/>
            <person name="Pagani I."/>
            <person name="Daligault H."/>
            <person name="Detter J.C."/>
            <person name="Han C."/>
            <person name="Land M."/>
            <person name="Hauser L."/>
            <person name="Markowitz V."/>
            <person name="Cheng J.-F."/>
            <person name="Hugenholtz P."/>
            <person name="Woyke T."/>
            <person name="Wu D."/>
            <person name="Verbarg S."/>
            <person name="Frueling A."/>
            <person name="Brambilla E."/>
            <person name="Klenk H.-P."/>
            <person name="Eisen J.A."/>
        </authorList>
    </citation>
    <scope>NUCLEOTIDE SEQUENCE</scope>
    <source>
        <strain>DSM 1100</strain>
    </source>
</reference>
<proteinExistence type="predicted"/>
<evidence type="ECO:0008006" key="4">
    <source>
        <dbReference type="Google" id="ProtNLM"/>
    </source>
</evidence>
<reference evidence="2 3" key="1">
    <citation type="journal article" date="2011" name="Stand. Genomic Sci.">
        <title>Complete genome sequence of Haliscomenobacter hydrossis type strain (O).</title>
        <authorList>
            <consortium name="US DOE Joint Genome Institute (JGI-PGF)"/>
            <person name="Daligault H."/>
            <person name="Lapidus A."/>
            <person name="Zeytun A."/>
            <person name="Nolan M."/>
            <person name="Lucas S."/>
            <person name="Del Rio T.G."/>
            <person name="Tice H."/>
            <person name="Cheng J.F."/>
            <person name="Tapia R."/>
            <person name="Han C."/>
            <person name="Goodwin L."/>
            <person name="Pitluck S."/>
            <person name="Liolios K."/>
            <person name="Pagani I."/>
            <person name="Ivanova N."/>
            <person name="Huntemann M."/>
            <person name="Mavromatis K."/>
            <person name="Mikhailova N."/>
            <person name="Pati A."/>
            <person name="Chen A."/>
            <person name="Palaniappan K."/>
            <person name="Land M."/>
            <person name="Hauser L."/>
            <person name="Brambilla E.M."/>
            <person name="Rohde M."/>
            <person name="Verbarg S."/>
            <person name="Goker M."/>
            <person name="Bristow J."/>
            <person name="Eisen J.A."/>
            <person name="Markowitz V."/>
            <person name="Hugenholtz P."/>
            <person name="Kyrpides N.C."/>
            <person name="Klenk H.P."/>
            <person name="Woyke T."/>
        </authorList>
    </citation>
    <scope>NUCLEOTIDE SEQUENCE [LARGE SCALE GENOMIC DNA]</scope>
    <source>
        <strain evidence="3">ATCC 27775 / DSM 1100 / LMG 10767 / O</strain>
    </source>
</reference>
<feature type="signal peptide" evidence="1">
    <location>
        <begin position="1"/>
        <end position="26"/>
    </location>
</feature>
<accession>F4L3F3</accession>
<name>F4L3F3_HALH1</name>
<dbReference type="EMBL" id="CP002691">
    <property type="protein sequence ID" value="AEE52930.1"/>
    <property type="molecule type" value="Genomic_DNA"/>
</dbReference>
<evidence type="ECO:0000313" key="3">
    <source>
        <dbReference type="Proteomes" id="UP000008461"/>
    </source>
</evidence>
<dbReference type="AlphaFoldDB" id="F4L3F3"/>
<keyword evidence="3" id="KW-1185">Reference proteome</keyword>
<gene>
    <name evidence="2" type="ordered locus">Halhy_5104</name>
</gene>
<dbReference type="STRING" id="760192.Halhy_5104"/>
<dbReference type="HOGENOM" id="CLU_1774817_0_0_10"/>
<organism evidence="2 3">
    <name type="scientific">Haliscomenobacter hydrossis (strain ATCC 27775 / DSM 1100 / LMG 10767 / O)</name>
    <dbReference type="NCBI Taxonomy" id="760192"/>
    <lineage>
        <taxon>Bacteria</taxon>
        <taxon>Pseudomonadati</taxon>
        <taxon>Bacteroidota</taxon>
        <taxon>Saprospiria</taxon>
        <taxon>Saprospirales</taxon>
        <taxon>Haliscomenobacteraceae</taxon>
        <taxon>Haliscomenobacter</taxon>
    </lineage>
</organism>
<dbReference type="KEGG" id="hhy:Halhy_5104"/>
<sequence>MTNSIKLIAGFVVLLATFLVTPEVQAQGNAEKLPAVMEKNGAYLFTALKMSPADQTALMDLLKGSEASYKLSVISDRNNQSYGSLSGVNLKIKEIAGNKLNAQAAVTCTEVSTDNNCYKVNYVTDAKGLKPATQAQLKALVSKYMR</sequence>
<evidence type="ECO:0000313" key="2">
    <source>
        <dbReference type="EMBL" id="AEE52930.1"/>
    </source>
</evidence>
<feature type="chain" id="PRO_5003312473" description="DUF4252 domain-containing protein" evidence="1">
    <location>
        <begin position="27"/>
        <end position="146"/>
    </location>
</feature>